<keyword evidence="1" id="KW-1133">Transmembrane helix</keyword>
<reference evidence="2" key="1">
    <citation type="journal article" date="2013" name="Nat. Commun.">
        <title>Whole-genome sequencing of Oryza brachyantha reveals mechanisms underlying Oryza genome evolution.</title>
        <authorList>
            <person name="Chen J."/>
            <person name="Huang Q."/>
            <person name="Gao D."/>
            <person name="Wang J."/>
            <person name="Lang Y."/>
            <person name="Liu T."/>
            <person name="Li B."/>
            <person name="Bai Z."/>
            <person name="Luis Goicoechea J."/>
            <person name="Liang C."/>
            <person name="Chen C."/>
            <person name="Zhang W."/>
            <person name="Sun S."/>
            <person name="Liao Y."/>
            <person name="Zhang X."/>
            <person name="Yang L."/>
            <person name="Song C."/>
            <person name="Wang M."/>
            <person name="Shi J."/>
            <person name="Liu G."/>
            <person name="Liu J."/>
            <person name="Zhou H."/>
            <person name="Zhou W."/>
            <person name="Yu Q."/>
            <person name="An N."/>
            <person name="Chen Y."/>
            <person name="Cai Q."/>
            <person name="Wang B."/>
            <person name="Liu B."/>
            <person name="Min J."/>
            <person name="Huang Y."/>
            <person name="Wu H."/>
            <person name="Li Z."/>
            <person name="Zhang Y."/>
            <person name="Yin Y."/>
            <person name="Song W."/>
            <person name="Jiang J."/>
            <person name="Jackson S.A."/>
            <person name="Wing R.A."/>
            <person name="Wang J."/>
            <person name="Chen M."/>
        </authorList>
    </citation>
    <scope>NUCLEOTIDE SEQUENCE [LARGE SCALE GENOMIC DNA]</scope>
    <source>
        <strain evidence="2">cv. IRGC 101232</strain>
    </source>
</reference>
<accession>J3M5M5</accession>
<keyword evidence="1" id="KW-0472">Membrane</keyword>
<name>J3M5M5_ORYBR</name>
<sequence>MELMDFIVGCSAIYSQLLDKTDIYRHVYKIDTHIFHYRFQWCFYCYIACMLVVFPNVKLISIQFCFLNYISYFEHPLFFYIPLRRLHLLVQSLSVGSSM</sequence>
<protein>
    <submittedName>
        <fullName evidence="2">Uncharacterized protein</fullName>
    </submittedName>
</protein>
<proteinExistence type="predicted"/>
<dbReference type="Gramene" id="OB05G18990.1">
    <property type="protein sequence ID" value="OB05G18990.1"/>
    <property type="gene ID" value="OB05G18990"/>
</dbReference>
<evidence type="ECO:0000313" key="2">
    <source>
        <dbReference type="EnsemblPlants" id="OB05G18990.1"/>
    </source>
</evidence>
<dbReference type="EnsemblPlants" id="OB05G18990.1">
    <property type="protein sequence ID" value="OB05G18990.1"/>
    <property type="gene ID" value="OB05G18990"/>
</dbReference>
<dbReference type="HOGENOM" id="CLU_2324140_0_0_1"/>
<dbReference type="AlphaFoldDB" id="J3M5M5"/>
<feature type="transmembrane region" description="Helical" evidence="1">
    <location>
        <begin position="35"/>
        <end position="54"/>
    </location>
</feature>
<organism evidence="2">
    <name type="scientific">Oryza brachyantha</name>
    <name type="common">malo sina</name>
    <dbReference type="NCBI Taxonomy" id="4533"/>
    <lineage>
        <taxon>Eukaryota</taxon>
        <taxon>Viridiplantae</taxon>
        <taxon>Streptophyta</taxon>
        <taxon>Embryophyta</taxon>
        <taxon>Tracheophyta</taxon>
        <taxon>Spermatophyta</taxon>
        <taxon>Magnoliopsida</taxon>
        <taxon>Liliopsida</taxon>
        <taxon>Poales</taxon>
        <taxon>Poaceae</taxon>
        <taxon>BOP clade</taxon>
        <taxon>Oryzoideae</taxon>
        <taxon>Oryzeae</taxon>
        <taxon>Oryzinae</taxon>
        <taxon>Oryza</taxon>
    </lineage>
</organism>
<evidence type="ECO:0000256" key="1">
    <source>
        <dbReference type="SAM" id="Phobius"/>
    </source>
</evidence>
<feature type="transmembrane region" description="Helical" evidence="1">
    <location>
        <begin position="60"/>
        <end position="81"/>
    </location>
</feature>
<dbReference type="Proteomes" id="UP000006038">
    <property type="component" value="Chromosome 5"/>
</dbReference>
<evidence type="ECO:0000313" key="3">
    <source>
        <dbReference type="Proteomes" id="UP000006038"/>
    </source>
</evidence>
<keyword evidence="1" id="KW-0812">Transmembrane</keyword>
<reference evidence="2" key="2">
    <citation type="submission" date="2013-04" db="UniProtKB">
        <authorList>
            <consortium name="EnsemblPlants"/>
        </authorList>
    </citation>
    <scope>IDENTIFICATION</scope>
</reference>
<keyword evidence="3" id="KW-1185">Reference proteome</keyword>